<dbReference type="GO" id="GO:0016787">
    <property type="term" value="F:hydrolase activity"/>
    <property type="evidence" value="ECO:0007669"/>
    <property type="project" value="InterPro"/>
</dbReference>
<dbReference type="OrthoDB" id="9809781at2"/>
<keyword evidence="6" id="KW-1185">Reference proteome</keyword>
<feature type="domain" description="Calcineurin-like phosphoesterase" evidence="3">
    <location>
        <begin position="42"/>
        <end position="222"/>
    </location>
</feature>
<feature type="domain" description="Pyrrolo-quinoline quinone repeat" evidence="4">
    <location>
        <begin position="345"/>
        <end position="464"/>
    </location>
</feature>
<dbReference type="InterPro" id="IPR015943">
    <property type="entry name" value="WD40/YVTN_repeat-like_dom_sf"/>
</dbReference>
<dbReference type="AlphaFoldDB" id="A0A1T4N6U7"/>
<evidence type="ECO:0000256" key="1">
    <source>
        <dbReference type="SAM" id="MobiDB-lite"/>
    </source>
</evidence>
<dbReference type="PANTHER" id="PTHR34512:SF30">
    <property type="entry name" value="OUTER MEMBRANE PROTEIN ASSEMBLY FACTOR BAMB"/>
    <property type="match status" value="1"/>
</dbReference>
<reference evidence="6" key="1">
    <citation type="submission" date="2017-02" db="EMBL/GenBank/DDBJ databases">
        <authorList>
            <person name="Varghese N."/>
            <person name="Submissions S."/>
        </authorList>
    </citation>
    <scope>NUCLEOTIDE SEQUENCE [LARGE SCALE GENOMIC DNA]</scope>
    <source>
        <strain evidence="6">DSM 16521</strain>
    </source>
</reference>
<dbReference type="EMBL" id="FUXM01000006">
    <property type="protein sequence ID" value="SJZ75019.1"/>
    <property type="molecule type" value="Genomic_DNA"/>
</dbReference>
<feature type="region of interest" description="Disordered" evidence="1">
    <location>
        <begin position="727"/>
        <end position="747"/>
    </location>
</feature>
<dbReference type="Gene3D" id="2.130.10.10">
    <property type="entry name" value="YVTN repeat-like/Quinoprotein amine dehydrogenase"/>
    <property type="match status" value="2"/>
</dbReference>
<protein>
    <submittedName>
        <fullName evidence="5">Outer membrane protein assembly factor BamB, contains PQQ-like beta-propeller repeat</fullName>
    </submittedName>
</protein>
<accession>A0A1T4N6U7</accession>
<dbReference type="PANTHER" id="PTHR34512">
    <property type="entry name" value="CELL SURFACE PROTEIN"/>
    <property type="match status" value="1"/>
</dbReference>
<dbReference type="InterPro" id="IPR029052">
    <property type="entry name" value="Metallo-depent_PP-like"/>
</dbReference>
<feature type="domain" description="Pyrrolo-quinoline quinone repeat" evidence="4">
    <location>
        <begin position="515"/>
        <end position="682"/>
    </location>
</feature>
<feature type="compositionally biased region" description="Basic residues" evidence="1">
    <location>
        <begin position="734"/>
        <end position="747"/>
    </location>
</feature>
<keyword evidence="2" id="KW-0732">Signal</keyword>
<organism evidence="5 6">
    <name type="scientific">Carboxydocella sporoproducens DSM 16521</name>
    <dbReference type="NCBI Taxonomy" id="1121270"/>
    <lineage>
        <taxon>Bacteria</taxon>
        <taxon>Bacillati</taxon>
        <taxon>Bacillota</taxon>
        <taxon>Clostridia</taxon>
        <taxon>Eubacteriales</taxon>
        <taxon>Clostridiales Family XVI. Incertae Sedis</taxon>
        <taxon>Carboxydocella</taxon>
    </lineage>
</organism>
<dbReference type="Proteomes" id="UP000189933">
    <property type="component" value="Unassembled WGS sequence"/>
</dbReference>
<dbReference type="InterPro" id="IPR004843">
    <property type="entry name" value="Calcineurin-like_PHP"/>
</dbReference>
<evidence type="ECO:0000259" key="4">
    <source>
        <dbReference type="Pfam" id="PF13360"/>
    </source>
</evidence>
<dbReference type="Pfam" id="PF00149">
    <property type="entry name" value="Metallophos"/>
    <property type="match status" value="1"/>
</dbReference>
<dbReference type="InterPro" id="IPR018391">
    <property type="entry name" value="PQQ_b-propeller_rpt"/>
</dbReference>
<dbReference type="InterPro" id="IPR011047">
    <property type="entry name" value="Quinoprotein_ADH-like_sf"/>
</dbReference>
<feature type="signal peptide" evidence="2">
    <location>
        <begin position="1"/>
        <end position="22"/>
    </location>
</feature>
<name>A0A1T4N6U7_9FIRM</name>
<evidence type="ECO:0000256" key="2">
    <source>
        <dbReference type="SAM" id="SignalP"/>
    </source>
</evidence>
<dbReference type="SUPFAM" id="SSF56300">
    <property type="entry name" value="Metallo-dependent phosphatases"/>
    <property type="match status" value="1"/>
</dbReference>
<dbReference type="SUPFAM" id="SSF50998">
    <property type="entry name" value="Quinoprotein alcohol dehydrogenase-like"/>
    <property type="match status" value="2"/>
</dbReference>
<dbReference type="RefSeq" id="WP_078664923.1">
    <property type="nucleotide sequence ID" value="NZ_FUXM01000006.1"/>
</dbReference>
<feature type="chain" id="PRO_5012843332" evidence="2">
    <location>
        <begin position="23"/>
        <end position="747"/>
    </location>
</feature>
<gene>
    <name evidence="5" type="ORF">SAMN02745885_00820</name>
</gene>
<proteinExistence type="predicted"/>
<dbReference type="SMART" id="SM00564">
    <property type="entry name" value="PQQ"/>
    <property type="match status" value="6"/>
</dbReference>
<evidence type="ECO:0000313" key="6">
    <source>
        <dbReference type="Proteomes" id="UP000189933"/>
    </source>
</evidence>
<sequence>MRKLIFLLSLVLAWCWPGLARASETVAAAVYQGYLDPAADLTFAVITDSHVGFSTGLARTRLAVTELNQNPVALDFVIHMGDMTEKGLAWEINAYRQAVSPLKVPLYNALGNHDSRWSDQTKPVWARLFGQGGKSYYSFDYKGYHFIILDSAIPGATHGHIDGPQLSWLQADLARLAPGTPVLVFSHHPLAFSNRFIDNEDQVLGILQGYNVLAYFAGHGHSHLQWNRNGRPFFMVKAIVDGGYALVQIKEGKLTLWHKQIGFPWLKKLAEVSARETVNLQGAEVQAAATGISLRLSGEERPERIEARVDRSGNWQKLAPRPDGSWQLNWQITTPGQHLATVRLVFSGGQVYHLNQTFQVTGQPALLWQAEVKGSVQSAPLPWNKQLLVTSSDGQLTALDRFTGNRLWSYQVSPEGEALVGRAVLFPEGAMAVAVDGWAAAVNDEGQVLWQVKLPAGSLATPIWSGKYLICALATGQVVALAPENGGIVWNYKTGGGLRAQPVLAGNRLFVGSNDGYVYALAADSGKLLWKTLINSGFYYAPATAPMAVGYGLVYAVAPADKRQGGYSLFALDQLDGKLAWKAKLAGGYGAPLVQGQAVFVNAVSGRLYAYHPLTGKELWQFNSGKTIYDTRPVLVGGQLVWNTFYGGLIGIDAQNGRLSWQYKTGDAFMLAAPAAMGDVVYGADLEGQVLALKVPLTPTGAILQGKLPDWRIYLAEQERLKAEAQKKLAEQAKKKKKAKAKRKKKK</sequence>
<dbReference type="Gene3D" id="3.60.21.10">
    <property type="match status" value="1"/>
</dbReference>
<dbReference type="InterPro" id="IPR002372">
    <property type="entry name" value="PQQ_rpt_dom"/>
</dbReference>
<evidence type="ECO:0000313" key="5">
    <source>
        <dbReference type="EMBL" id="SJZ75019.1"/>
    </source>
</evidence>
<dbReference type="Pfam" id="PF13360">
    <property type="entry name" value="PQQ_2"/>
    <property type="match status" value="2"/>
</dbReference>
<evidence type="ECO:0000259" key="3">
    <source>
        <dbReference type="Pfam" id="PF00149"/>
    </source>
</evidence>